<protein>
    <submittedName>
        <fullName evidence="1">Uncharacterized protein</fullName>
    </submittedName>
</protein>
<comment type="caution">
    <text evidence="1">The sequence shown here is derived from an EMBL/GenBank/DDBJ whole genome shotgun (WGS) entry which is preliminary data.</text>
</comment>
<proteinExistence type="predicted"/>
<sequence>MNIKDENMEWEKEASHLASLPRTTPYSVPDKYFNDLQTRINQSVFVDGLMQKENQGFTVPQNYFEDLGIQIESRIAVDQLKSLVNNDGFKTPTNYFDKLNAEILNKTSATTPKTKIIRLWGSDLMRYASAACFIVLVASGLYFNEQSVVKQNHNSELANEQMLYDIDESVIIEHIQESQNVTTTSASETEMENYILDNYSSSDLSSNL</sequence>
<evidence type="ECO:0000313" key="2">
    <source>
        <dbReference type="Proteomes" id="UP000309488"/>
    </source>
</evidence>
<dbReference type="RefSeq" id="WP_136843799.1">
    <property type="nucleotide sequence ID" value="NZ_SWBR01000005.1"/>
</dbReference>
<dbReference type="OrthoDB" id="677448at2"/>
<dbReference type="EMBL" id="SWBR01000005">
    <property type="protein sequence ID" value="TKC05653.1"/>
    <property type="molecule type" value="Genomic_DNA"/>
</dbReference>
<accession>A0A4U1CJX3</accession>
<organism evidence="1 2">
    <name type="scientific">Pedobacter polaris</name>
    <dbReference type="NCBI Taxonomy" id="2571273"/>
    <lineage>
        <taxon>Bacteria</taxon>
        <taxon>Pseudomonadati</taxon>
        <taxon>Bacteroidota</taxon>
        <taxon>Sphingobacteriia</taxon>
        <taxon>Sphingobacteriales</taxon>
        <taxon>Sphingobacteriaceae</taxon>
        <taxon>Pedobacter</taxon>
    </lineage>
</organism>
<dbReference type="Proteomes" id="UP000309488">
    <property type="component" value="Unassembled WGS sequence"/>
</dbReference>
<keyword evidence="2" id="KW-1185">Reference proteome</keyword>
<reference evidence="1 2" key="1">
    <citation type="submission" date="2019-04" db="EMBL/GenBank/DDBJ databases">
        <title>Pedobacter sp. RP-3-22 sp. nov., isolated from Arctic soil.</title>
        <authorList>
            <person name="Dahal R.H."/>
            <person name="Kim D.-U."/>
        </authorList>
    </citation>
    <scope>NUCLEOTIDE SEQUENCE [LARGE SCALE GENOMIC DNA]</scope>
    <source>
        <strain evidence="1 2">RP-3-22</strain>
    </source>
</reference>
<name>A0A4U1CJX3_9SPHI</name>
<dbReference type="AlphaFoldDB" id="A0A4U1CJX3"/>
<evidence type="ECO:0000313" key="1">
    <source>
        <dbReference type="EMBL" id="TKC05653.1"/>
    </source>
</evidence>
<gene>
    <name evidence="1" type="ORF">FA048_18245</name>
</gene>